<dbReference type="RefSeq" id="WP_013259983.1">
    <property type="nucleotide sequence ID" value="NC_014365.1"/>
</dbReference>
<dbReference type="Proteomes" id="UP000009047">
    <property type="component" value="Chromosome"/>
</dbReference>
<dbReference type="SUPFAM" id="SSF55718">
    <property type="entry name" value="SCP-like"/>
    <property type="match status" value="1"/>
</dbReference>
<dbReference type="Gene3D" id="3.30.1050.10">
    <property type="entry name" value="SCP2 sterol-binding domain"/>
    <property type="match status" value="1"/>
</dbReference>
<gene>
    <name evidence="1" type="ordered locus">Deba_3194</name>
</gene>
<organism evidence="1 2">
    <name type="scientific">Desulfarculus baarsii (strain ATCC 33931 / DSM 2075 / LMG 7858 / VKM B-1802 / 2st14)</name>
    <dbReference type="NCBI Taxonomy" id="644282"/>
    <lineage>
        <taxon>Bacteria</taxon>
        <taxon>Pseudomonadati</taxon>
        <taxon>Thermodesulfobacteriota</taxon>
        <taxon>Desulfarculia</taxon>
        <taxon>Desulfarculales</taxon>
        <taxon>Desulfarculaceae</taxon>
        <taxon>Desulfarculus</taxon>
    </lineage>
</organism>
<dbReference type="eggNOG" id="COG1454">
    <property type="taxonomic scope" value="Bacteria"/>
</dbReference>
<accession>E1QLW2</accession>
<name>E1QLW2_DESB2</name>
<evidence type="ECO:0000313" key="1">
    <source>
        <dbReference type="EMBL" id="ADK86547.1"/>
    </source>
</evidence>
<dbReference type="KEGG" id="dbr:Deba_3194"/>
<keyword evidence="2" id="KW-1185">Reference proteome</keyword>
<sequence length="130" mass="13918">MAIFANTEKMYEVLGELFRTLAAEPGIVDTLAADNLTIKFSISEPGGEIWLLPDGQVICGGHDGKPVVEMTLGGDTCHKFWLQQIKMPVALAKGLIKAKGPMPKVLKLMPLLKPAYAAYPAIAQKAGLAI</sequence>
<dbReference type="HOGENOM" id="CLU_125983_0_0_7"/>
<reference evidence="1 2" key="1">
    <citation type="journal article" date="2010" name="Stand. Genomic Sci.">
        <title>Complete genome sequence of Desulfarculus baarsii type strain (2st14).</title>
        <authorList>
            <person name="Sun H."/>
            <person name="Spring S."/>
            <person name="Lapidus A."/>
            <person name="Davenport K."/>
            <person name="Del Rio T.G."/>
            <person name="Tice H."/>
            <person name="Nolan M."/>
            <person name="Copeland A."/>
            <person name="Cheng J.F."/>
            <person name="Lucas S."/>
            <person name="Tapia R."/>
            <person name="Goodwin L."/>
            <person name="Pitluck S."/>
            <person name="Ivanova N."/>
            <person name="Pagani I."/>
            <person name="Mavromatis K."/>
            <person name="Ovchinnikova G."/>
            <person name="Pati A."/>
            <person name="Chen A."/>
            <person name="Palaniappan K."/>
            <person name="Hauser L."/>
            <person name="Chang Y.J."/>
            <person name="Jeffries C.D."/>
            <person name="Detter J.C."/>
            <person name="Han C."/>
            <person name="Rohde M."/>
            <person name="Brambilla E."/>
            <person name="Goker M."/>
            <person name="Woyke T."/>
            <person name="Bristow J."/>
            <person name="Eisen J.A."/>
            <person name="Markowitz V."/>
            <person name="Hugenholtz P."/>
            <person name="Kyrpides N.C."/>
            <person name="Klenk H.P."/>
            <person name="Land M."/>
        </authorList>
    </citation>
    <scope>NUCLEOTIDE SEQUENCE [LARGE SCALE GENOMIC DNA]</scope>
    <source>
        <strain evidence="2">ATCC 33931 / DSM 2075 / LMG 7858 / VKM B-1802 / 2st14</strain>
    </source>
</reference>
<dbReference type="InterPro" id="IPR036527">
    <property type="entry name" value="SCP2_sterol-bd_dom_sf"/>
</dbReference>
<dbReference type="AlphaFoldDB" id="E1QLW2"/>
<dbReference type="OrthoDB" id="5418706at2"/>
<evidence type="ECO:0000313" key="2">
    <source>
        <dbReference type="Proteomes" id="UP000009047"/>
    </source>
</evidence>
<protein>
    <submittedName>
        <fullName evidence="1">Uncharacterized protein</fullName>
    </submittedName>
</protein>
<dbReference type="EMBL" id="CP002085">
    <property type="protein sequence ID" value="ADK86547.1"/>
    <property type="molecule type" value="Genomic_DNA"/>
</dbReference>
<proteinExistence type="predicted"/>
<dbReference type="STRING" id="644282.Deba_3194"/>